<name>A0ABV2ATE8_9EUKA</name>
<dbReference type="EMBL" id="JBDODL010004085">
    <property type="protein sequence ID" value="MES1922935.1"/>
    <property type="molecule type" value="Genomic_DNA"/>
</dbReference>
<evidence type="ECO:0000313" key="1">
    <source>
        <dbReference type="EMBL" id="MES1922935.1"/>
    </source>
</evidence>
<accession>A0ABV2ATE8</accession>
<sequence length="87" mass="9802">MIKTEKKTGDIDEKDFSGTDITTREGEKCLRDALKPLTDLTVAKDSNEFISVEIAMPVPFLKVYLSLSDCILIPSSFNVYFKSCFNE</sequence>
<dbReference type="Proteomes" id="UP001439008">
    <property type="component" value="Unassembled WGS sequence"/>
</dbReference>
<proteinExistence type="predicted"/>
<protein>
    <submittedName>
        <fullName evidence="1">Uncharacterized protein</fullName>
    </submittedName>
</protein>
<reference evidence="1 2" key="1">
    <citation type="journal article" date="2024" name="BMC Biol.">
        <title>Comparative genomics of Ascetosporea gives new insight into the evolutionary basis for animal parasitism in Rhizaria.</title>
        <authorList>
            <person name="Hiltunen Thoren M."/>
            <person name="Onut-Brannstrom I."/>
            <person name="Alfjorden A."/>
            <person name="Peckova H."/>
            <person name="Swords F."/>
            <person name="Hooper C."/>
            <person name="Holzer A.S."/>
            <person name="Bass D."/>
            <person name="Burki F."/>
        </authorList>
    </citation>
    <scope>NUCLEOTIDE SEQUENCE [LARGE SCALE GENOMIC DNA]</scope>
    <source>
        <strain evidence="1">20-A016</strain>
    </source>
</reference>
<keyword evidence="2" id="KW-1185">Reference proteome</keyword>
<comment type="caution">
    <text evidence="1">The sequence shown here is derived from an EMBL/GenBank/DDBJ whole genome shotgun (WGS) entry which is preliminary data.</text>
</comment>
<organism evidence="1 2">
    <name type="scientific">Bonamia ostreae</name>
    <dbReference type="NCBI Taxonomy" id="126728"/>
    <lineage>
        <taxon>Eukaryota</taxon>
        <taxon>Sar</taxon>
        <taxon>Rhizaria</taxon>
        <taxon>Endomyxa</taxon>
        <taxon>Ascetosporea</taxon>
        <taxon>Haplosporida</taxon>
        <taxon>Bonamia</taxon>
    </lineage>
</organism>
<evidence type="ECO:0000313" key="2">
    <source>
        <dbReference type="Proteomes" id="UP001439008"/>
    </source>
</evidence>
<gene>
    <name evidence="1" type="ORF">MHBO_004467</name>
</gene>